<reference evidence="2" key="2">
    <citation type="submission" date="2020-09" db="EMBL/GenBank/DDBJ databases">
        <authorList>
            <person name="Sun Q."/>
            <person name="Ohkuma M."/>
        </authorList>
    </citation>
    <scope>NUCLEOTIDE SEQUENCE</scope>
    <source>
        <strain evidence="2">JCM 16108</strain>
    </source>
</reference>
<sequence>MATALSASFAIHLVFAAIWTGSVLYFTYAVLPLGRDGELSAGALESTTSKLTTISRVSAVVQLLTGAFMSSPMGVATTTAYWSSTSGYLVIAMVVLWLALAALTEMGASAIRDGLAVDKVRSPARDASTRLRAASVVALLLLLDAGALAAGL</sequence>
<dbReference type="RefSeq" id="WP_188871704.1">
    <property type="nucleotide sequence ID" value="NZ_BMOO01000003.1"/>
</dbReference>
<dbReference type="EMBL" id="JAGGKO010000001">
    <property type="protein sequence ID" value="MBP1953245.1"/>
    <property type="molecule type" value="Genomic_DNA"/>
</dbReference>
<feature type="transmembrane region" description="Helical" evidence="1">
    <location>
        <begin position="88"/>
        <end position="111"/>
    </location>
</feature>
<dbReference type="OrthoDB" id="340884at2157"/>
<keyword evidence="1" id="KW-1133">Transmembrane helix</keyword>
<dbReference type="AlphaFoldDB" id="A0A830FW32"/>
<keyword evidence="1" id="KW-0472">Membrane</keyword>
<reference evidence="3" key="3">
    <citation type="submission" date="2021-03" db="EMBL/GenBank/DDBJ databases">
        <title>Genomic Encyclopedia of Type Strains, Phase IV (KMG-IV): sequencing the most valuable type-strain genomes for metagenomic binning, comparative biology and taxonomic classification.</title>
        <authorList>
            <person name="Goeker M."/>
        </authorList>
    </citation>
    <scope>NUCLEOTIDE SEQUENCE</scope>
    <source>
        <strain evidence="3">DSM 22443</strain>
    </source>
</reference>
<dbReference type="EMBL" id="BMOO01000003">
    <property type="protein sequence ID" value="GGM66775.1"/>
    <property type="molecule type" value="Genomic_DNA"/>
</dbReference>
<accession>A0A830FW32</accession>
<evidence type="ECO:0000313" key="2">
    <source>
        <dbReference type="EMBL" id="GGM66775.1"/>
    </source>
</evidence>
<keyword evidence="4" id="KW-1185">Reference proteome</keyword>
<evidence type="ECO:0000313" key="4">
    <source>
        <dbReference type="Proteomes" id="UP000614609"/>
    </source>
</evidence>
<dbReference type="Proteomes" id="UP000765891">
    <property type="component" value="Unassembled WGS sequence"/>
</dbReference>
<dbReference type="Proteomes" id="UP000614609">
    <property type="component" value="Unassembled WGS sequence"/>
</dbReference>
<feature type="transmembrane region" description="Helical" evidence="1">
    <location>
        <begin position="131"/>
        <end position="150"/>
    </location>
</feature>
<proteinExistence type="predicted"/>
<protein>
    <recommendedName>
        <fullName evidence="5">Copper resistance protein D</fullName>
    </recommendedName>
</protein>
<evidence type="ECO:0008006" key="5">
    <source>
        <dbReference type="Google" id="ProtNLM"/>
    </source>
</evidence>
<organism evidence="2 4">
    <name type="scientific">Halarchaeum rubridurum</name>
    <dbReference type="NCBI Taxonomy" id="489911"/>
    <lineage>
        <taxon>Archaea</taxon>
        <taxon>Methanobacteriati</taxon>
        <taxon>Methanobacteriota</taxon>
        <taxon>Stenosarchaea group</taxon>
        <taxon>Halobacteria</taxon>
        <taxon>Halobacteriales</taxon>
        <taxon>Halobacteriaceae</taxon>
    </lineage>
</organism>
<evidence type="ECO:0000313" key="3">
    <source>
        <dbReference type="EMBL" id="MBP1953245.1"/>
    </source>
</evidence>
<comment type="caution">
    <text evidence="2">The sequence shown here is derived from an EMBL/GenBank/DDBJ whole genome shotgun (WGS) entry which is preliminary data.</text>
</comment>
<gene>
    <name evidence="2" type="ORF">GCM10009017_16090</name>
    <name evidence="3" type="ORF">J2752_000126</name>
</gene>
<reference evidence="2" key="1">
    <citation type="journal article" date="2014" name="Int. J. Syst. Evol. Microbiol.">
        <title>Complete genome sequence of Corynebacterium casei LMG S-19264T (=DSM 44701T), isolated from a smear-ripened cheese.</title>
        <authorList>
            <consortium name="US DOE Joint Genome Institute (JGI-PGF)"/>
            <person name="Walter F."/>
            <person name="Albersmeier A."/>
            <person name="Kalinowski J."/>
            <person name="Ruckert C."/>
        </authorList>
    </citation>
    <scope>NUCLEOTIDE SEQUENCE</scope>
    <source>
        <strain evidence="2">JCM 16108</strain>
    </source>
</reference>
<keyword evidence="1" id="KW-0812">Transmembrane</keyword>
<feature type="transmembrane region" description="Helical" evidence="1">
    <location>
        <begin position="6"/>
        <end position="31"/>
    </location>
</feature>
<name>A0A830FW32_9EURY</name>
<evidence type="ECO:0000256" key="1">
    <source>
        <dbReference type="SAM" id="Phobius"/>
    </source>
</evidence>